<sequence>MYDTMQLPDSNAHMVELNAPPILPSPHDIVPVGILGKLEVSVIFTENDIDDPGCTVARFGVITLDVGSIVTTVTVLLMGVGVEVLLEFVFVFDCKVEVVEELVPDVDTLELEAVFEEDVFDELLLDTLPEDPCETVEFVTAGTVDVEFPESVEKAYCGKTSIATSEMMSRAFRSILLYIPNS</sequence>
<evidence type="ECO:0000313" key="2">
    <source>
        <dbReference type="Proteomes" id="UP000196239"/>
    </source>
</evidence>
<dbReference type="Proteomes" id="UP000196239">
    <property type="component" value="Chromosome 1"/>
</dbReference>
<evidence type="ECO:0000313" key="1">
    <source>
        <dbReference type="EMBL" id="CUR52003.1"/>
    </source>
</evidence>
<dbReference type="EMBL" id="LN890280">
    <property type="protein sequence ID" value="CUR52003.1"/>
    <property type="molecule type" value="Genomic_DNA"/>
</dbReference>
<organism evidence="1 2">
    <name type="scientific">Nitrosotalea devaniterrae</name>
    <dbReference type="NCBI Taxonomy" id="1078905"/>
    <lineage>
        <taxon>Archaea</taxon>
        <taxon>Nitrososphaerota</taxon>
        <taxon>Nitrososphaeria</taxon>
        <taxon>Nitrosotaleales</taxon>
        <taxon>Nitrosotaleaceae</taxon>
        <taxon>Nitrosotalea</taxon>
    </lineage>
</organism>
<dbReference type="AlphaFoldDB" id="A0A128A3R2"/>
<reference evidence="2" key="1">
    <citation type="submission" date="2015-10" db="EMBL/GenBank/DDBJ databases">
        <authorList>
            <person name="Lehtovirta-Morley L.E."/>
            <person name="Vieille C."/>
        </authorList>
    </citation>
    <scope>NUCLEOTIDE SEQUENCE [LARGE SCALE GENOMIC DNA]</scope>
</reference>
<proteinExistence type="predicted"/>
<gene>
    <name evidence="1" type="ORF">NDEV_1238</name>
</gene>
<name>A0A128A3R2_9ARCH</name>
<accession>A0A128A3R2</accession>
<keyword evidence="2" id="KW-1185">Reference proteome</keyword>
<protein>
    <submittedName>
        <fullName evidence="1">Uncharacterized protein</fullName>
    </submittedName>
</protein>
<dbReference type="KEGG" id="ndv:NDEV_1238"/>